<evidence type="ECO:0000313" key="2">
    <source>
        <dbReference type="EMBL" id="MBB4892759.1"/>
    </source>
</evidence>
<accession>A0A7W7PK32</accession>
<reference evidence="2 3" key="1">
    <citation type="submission" date="2020-08" db="EMBL/GenBank/DDBJ databases">
        <title>Genomic Encyclopedia of Type Strains, Phase III (KMG-III): the genomes of soil and plant-associated and newly described type strains.</title>
        <authorList>
            <person name="Whitman W."/>
        </authorList>
    </citation>
    <scope>NUCLEOTIDE SEQUENCE [LARGE SCALE GENOMIC DNA]</scope>
    <source>
        <strain evidence="2 3">CECT 3266</strain>
    </source>
</reference>
<name>A0A7W7PK32_9ACTN</name>
<dbReference type="AlphaFoldDB" id="A0A7W7PK32"/>
<evidence type="ECO:0000313" key="3">
    <source>
        <dbReference type="Proteomes" id="UP000556084"/>
    </source>
</evidence>
<dbReference type="InterPro" id="IPR054186">
    <property type="entry name" value="DUF6891"/>
</dbReference>
<dbReference type="EMBL" id="JACHJH010000002">
    <property type="protein sequence ID" value="MBB4892759.1"/>
    <property type="molecule type" value="Genomic_DNA"/>
</dbReference>
<sequence length="206" mass="21828">MLSKTVGAESGEVLAPELLAEAEEQAALLIRCGFDTPEEIAEQVSDYFEDGDGSPVSVEAAREIVGRLWRERLAEQAGWPAETDADRVAAAFRALEAGGVTARMHFTCCSTCGTAEIGGEAAEGDRGFVFFHCQHTEQAADGGGLWLLYGAYDGAAGSEGTAAVGREIVTALTRAGLGVEWDGDPARSLRITPLDWRKRLPEPQAA</sequence>
<dbReference type="Proteomes" id="UP000556084">
    <property type="component" value="Unassembled WGS sequence"/>
</dbReference>
<comment type="caution">
    <text evidence="2">The sequence shown here is derived from an EMBL/GenBank/DDBJ whole genome shotgun (WGS) entry which is preliminary data.</text>
</comment>
<proteinExistence type="predicted"/>
<dbReference type="RefSeq" id="WP_184348059.1">
    <property type="nucleotide sequence ID" value="NZ_JACHJH010000002.1"/>
</dbReference>
<keyword evidence="3" id="KW-1185">Reference proteome</keyword>
<gene>
    <name evidence="2" type="ORF">FHS39_001770</name>
</gene>
<dbReference type="Pfam" id="PF21831">
    <property type="entry name" value="DUF6891"/>
    <property type="match status" value="1"/>
</dbReference>
<protein>
    <recommendedName>
        <fullName evidence="1">DUF6891 domain-containing protein</fullName>
    </recommendedName>
</protein>
<feature type="domain" description="DUF6891" evidence="1">
    <location>
        <begin position="17"/>
        <end position="200"/>
    </location>
</feature>
<organism evidence="2 3">
    <name type="scientific">Streptomyces olivoverticillatus</name>
    <dbReference type="NCBI Taxonomy" id="66427"/>
    <lineage>
        <taxon>Bacteria</taxon>
        <taxon>Bacillati</taxon>
        <taxon>Actinomycetota</taxon>
        <taxon>Actinomycetes</taxon>
        <taxon>Kitasatosporales</taxon>
        <taxon>Streptomycetaceae</taxon>
        <taxon>Streptomyces</taxon>
    </lineage>
</organism>
<evidence type="ECO:0000259" key="1">
    <source>
        <dbReference type="Pfam" id="PF21831"/>
    </source>
</evidence>